<evidence type="ECO:0000256" key="2">
    <source>
        <dbReference type="ARBA" id="ARBA00022670"/>
    </source>
</evidence>
<accession>A0ABP9M265</accession>
<dbReference type="PANTHER" id="PTHR22726">
    <property type="entry name" value="METALLOENDOPEPTIDASE OMA1"/>
    <property type="match status" value="1"/>
</dbReference>
<evidence type="ECO:0000256" key="1">
    <source>
        <dbReference type="ARBA" id="ARBA00001947"/>
    </source>
</evidence>
<feature type="domain" description="Peptidase M48" evidence="7">
    <location>
        <begin position="71"/>
        <end position="259"/>
    </location>
</feature>
<keyword evidence="5" id="KW-0862">Zinc</keyword>
<organism evidence="8 9">
    <name type="scientific">Paenalcaligenes hermetiae</name>
    <dbReference type="NCBI Taxonomy" id="1157987"/>
    <lineage>
        <taxon>Bacteria</taxon>
        <taxon>Pseudomonadati</taxon>
        <taxon>Pseudomonadota</taxon>
        <taxon>Betaproteobacteria</taxon>
        <taxon>Burkholderiales</taxon>
        <taxon>Alcaligenaceae</taxon>
        <taxon>Paenalcaligenes</taxon>
    </lineage>
</organism>
<keyword evidence="9" id="KW-1185">Reference proteome</keyword>
<gene>
    <name evidence="8" type="ORF">GCM10023337_07830</name>
</gene>
<evidence type="ECO:0000313" key="8">
    <source>
        <dbReference type="EMBL" id="GAA5087428.1"/>
    </source>
</evidence>
<dbReference type="Gene3D" id="1.25.40.10">
    <property type="entry name" value="Tetratricopeptide repeat domain"/>
    <property type="match status" value="1"/>
</dbReference>
<comment type="caution">
    <text evidence="8">The sequence shown here is derived from an EMBL/GenBank/DDBJ whole genome shotgun (WGS) entry which is preliminary data.</text>
</comment>
<dbReference type="EMBL" id="BAABKD010000007">
    <property type="protein sequence ID" value="GAA5087428.1"/>
    <property type="molecule type" value="Genomic_DNA"/>
</dbReference>
<dbReference type="Pfam" id="PF01435">
    <property type="entry name" value="Peptidase_M48"/>
    <property type="match status" value="1"/>
</dbReference>
<evidence type="ECO:0000256" key="4">
    <source>
        <dbReference type="ARBA" id="ARBA00022801"/>
    </source>
</evidence>
<keyword evidence="6 8" id="KW-0482">Metalloprotease</keyword>
<proteinExistence type="predicted"/>
<keyword evidence="3" id="KW-0479">Metal-binding</keyword>
<dbReference type="GO" id="GO:0008237">
    <property type="term" value="F:metallopeptidase activity"/>
    <property type="evidence" value="ECO:0007669"/>
    <property type="project" value="UniProtKB-KW"/>
</dbReference>
<name>A0ABP9M265_9BURK</name>
<comment type="cofactor">
    <cofactor evidence="1">
        <name>Zn(2+)</name>
        <dbReference type="ChEBI" id="CHEBI:29105"/>
    </cofactor>
</comment>
<dbReference type="SUPFAM" id="SSF48452">
    <property type="entry name" value="TPR-like"/>
    <property type="match status" value="1"/>
</dbReference>
<dbReference type="Gene3D" id="3.30.2010.10">
    <property type="entry name" value="Metalloproteases ('zincins'), catalytic domain"/>
    <property type="match status" value="1"/>
</dbReference>
<dbReference type="Proteomes" id="UP001500227">
    <property type="component" value="Unassembled WGS sequence"/>
</dbReference>
<dbReference type="Pfam" id="PF14559">
    <property type="entry name" value="TPR_19"/>
    <property type="match status" value="1"/>
</dbReference>
<keyword evidence="4" id="KW-0378">Hydrolase</keyword>
<evidence type="ECO:0000256" key="6">
    <source>
        <dbReference type="ARBA" id="ARBA00023049"/>
    </source>
</evidence>
<dbReference type="CDD" id="cd07333">
    <property type="entry name" value="M48C_bepA_like"/>
    <property type="match status" value="1"/>
</dbReference>
<dbReference type="InterPro" id="IPR001915">
    <property type="entry name" value="Peptidase_M48"/>
</dbReference>
<evidence type="ECO:0000256" key="3">
    <source>
        <dbReference type="ARBA" id="ARBA00022723"/>
    </source>
</evidence>
<keyword evidence="2" id="KW-0645">Protease</keyword>
<evidence type="ECO:0000313" key="9">
    <source>
        <dbReference type="Proteomes" id="UP001500227"/>
    </source>
</evidence>
<dbReference type="InterPro" id="IPR011990">
    <property type="entry name" value="TPR-like_helical_dom_sf"/>
</dbReference>
<evidence type="ECO:0000256" key="5">
    <source>
        <dbReference type="ARBA" id="ARBA00022833"/>
    </source>
</evidence>
<dbReference type="RefSeq" id="WP_300647694.1">
    <property type="nucleotide sequence ID" value="NZ_BAABKD010000007.1"/>
</dbReference>
<dbReference type="PANTHER" id="PTHR22726:SF1">
    <property type="entry name" value="METALLOENDOPEPTIDASE OMA1, MITOCHONDRIAL"/>
    <property type="match status" value="1"/>
</dbReference>
<sequence>MKYRALTQGLAAILSAQLLVVTPALSQPMGIPSMGPASGAELSPNLERTLGDAIMEQGRRDPQYVTEPIINQYLTELGQKLAKHSSVPLHYEVQVFGMRDRTINAFALPGGYIGINTGLMVAAESEAELASVVAHEIAHVAQRHVARGMTQSSESSHIMLASLVGALLAGLAGSADLAMGVATFGQAAAVDRQLGFSRQAEQEADRIGYHMLQGAGFDPNGMAQMFKRLMHSSRLNESPNAYATTHPLSAQRLADVENRIMSTPAQTYTQSTDFWFVQAAAAVLQAQGGSALLSVQQRLQEAVSSQSGASKAAAYYGLAYAAKQRNDKAAAQQYLQQARQVGVESAALDSLQIDVYWAQGQTEKAWQLAKQAWAKWPNNQAIALDYVEALQKQGLLEQAIPFLEQRIQQWPQAPRFHQLLAQALDKRQQPVEAREAMAQYYILVGALSSAVDQLQQARSLSTDFYQQSKLDVQIRDLRERLERDRLLLERFKG</sequence>
<reference evidence="9" key="1">
    <citation type="journal article" date="2019" name="Int. J. Syst. Evol. Microbiol.">
        <title>The Global Catalogue of Microorganisms (GCM) 10K type strain sequencing project: providing services to taxonomists for standard genome sequencing and annotation.</title>
        <authorList>
            <consortium name="The Broad Institute Genomics Platform"/>
            <consortium name="The Broad Institute Genome Sequencing Center for Infectious Disease"/>
            <person name="Wu L."/>
            <person name="Ma J."/>
        </authorList>
    </citation>
    <scope>NUCLEOTIDE SEQUENCE [LARGE SCALE GENOMIC DNA]</scope>
    <source>
        <strain evidence="9">JCM 18423</strain>
    </source>
</reference>
<dbReference type="InterPro" id="IPR051156">
    <property type="entry name" value="Mito/Outer_Membr_Metalloprot"/>
</dbReference>
<protein>
    <submittedName>
        <fullName evidence="8">M48 family metalloprotease</fullName>
    </submittedName>
</protein>
<evidence type="ECO:0000259" key="7">
    <source>
        <dbReference type="Pfam" id="PF01435"/>
    </source>
</evidence>